<dbReference type="KEGG" id="bne:DA69_10985"/>
<evidence type="ECO:0000256" key="5">
    <source>
        <dbReference type="ARBA" id="ARBA00022833"/>
    </source>
</evidence>
<dbReference type="OrthoDB" id="9809144at2"/>
<comment type="cofactor">
    <cofactor evidence="1">
        <name>Zn(2+)</name>
        <dbReference type="ChEBI" id="CHEBI:29105"/>
    </cofactor>
</comment>
<protein>
    <submittedName>
        <fullName evidence="11">Peptidase M23</fullName>
    </submittedName>
</protein>
<evidence type="ECO:0000256" key="8">
    <source>
        <dbReference type="SAM" id="MobiDB-lite"/>
    </source>
</evidence>
<evidence type="ECO:0000256" key="4">
    <source>
        <dbReference type="ARBA" id="ARBA00022801"/>
    </source>
</evidence>
<evidence type="ECO:0000256" key="3">
    <source>
        <dbReference type="ARBA" id="ARBA00022723"/>
    </source>
</evidence>
<keyword evidence="6" id="KW-0482">Metalloprotease</keyword>
<evidence type="ECO:0000313" key="12">
    <source>
        <dbReference type="Proteomes" id="UP000077603"/>
    </source>
</evidence>
<evidence type="ECO:0000256" key="9">
    <source>
        <dbReference type="SAM" id="SignalP"/>
    </source>
</evidence>
<feature type="region of interest" description="Disordered" evidence="8">
    <location>
        <begin position="252"/>
        <end position="274"/>
    </location>
</feature>
<organism evidence="11 12">
    <name type="scientific">Brevundimonas naejangsanensis</name>
    <dbReference type="NCBI Taxonomy" id="588932"/>
    <lineage>
        <taxon>Bacteria</taxon>
        <taxon>Pseudomonadati</taxon>
        <taxon>Pseudomonadota</taxon>
        <taxon>Alphaproteobacteria</taxon>
        <taxon>Caulobacterales</taxon>
        <taxon>Caulobacteraceae</taxon>
        <taxon>Brevundimonas</taxon>
    </lineage>
</organism>
<sequence length="364" mass="39596">MRRGAVLFLTSSCLLLALAGPAASQRAGQANAELTRLQAEYRDETARARRLRAEAAAAAEEIVDLDRQLRDLRRAEAEDDVQLEAQRARLKELAEREGSLVAALSRERAAQGRLLSALQMMSRKPPPPLLIPADQAVDAVRASILIRAITPDLQKRAETLVERQAEIGRIRRLAALSSERLFTVESAQNDRRAEIEGLTARKTALRAVLRAEAARAERATRALEARIRELGGQTPQVAEAPEAAPAARLPAGRSRLTPPIAGTPSQRFGGRSAGWSWRSSHEAVGAPAAGRVAYAGPLKEWGEVVILDLGPGWRAVIAGLDRLEVETGQRVGDGQTLGRTGEDGEAYFELRRQERPIDPAPWLQ</sequence>
<proteinExistence type="predicted"/>
<dbReference type="GO" id="GO:0046872">
    <property type="term" value="F:metal ion binding"/>
    <property type="evidence" value="ECO:0007669"/>
    <property type="project" value="UniProtKB-KW"/>
</dbReference>
<dbReference type="RefSeq" id="WP_025976871.1">
    <property type="nucleotide sequence ID" value="NZ_CP015614.1"/>
</dbReference>
<keyword evidence="5" id="KW-0862">Zinc</keyword>
<dbReference type="InterPro" id="IPR011055">
    <property type="entry name" value="Dup_hybrid_motif"/>
</dbReference>
<dbReference type="Pfam" id="PF01551">
    <property type="entry name" value="Peptidase_M23"/>
    <property type="match status" value="1"/>
</dbReference>
<dbReference type="InterPro" id="IPR050570">
    <property type="entry name" value="Cell_wall_metabolism_enzyme"/>
</dbReference>
<keyword evidence="12" id="KW-1185">Reference proteome</keyword>
<feature type="compositionally biased region" description="Basic and acidic residues" evidence="8">
    <location>
        <begin position="348"/>
        <end position="357"/>
    </location>
</feature>
<feature type="region of interest" description="Disordered" evidence="8">
    <location>
        <begin position="332"/>
        <end position="364"/>
    </location>
</feature>
<dbReference type="PANTHER" id="PTHR21666">
    <property type="entry name" value="PEPTIDASE-RELATED"/>
    <property type="match status" value="1"/>
</dbReference>
<evidence type="ECO:0000256" key="6">
    <source>
        <dbReference type="ARBA" id="ARBA00023049"/>
    </source>
</evidence>
<keyword evidence="9" id="KW-0732">Signal</keyword>
<feature type="coiled-coil region" evidence="7">
    <location>
        <begin position="206"/>
        <end position="233"/>
    </location>
</feature>
<dbReference type="GO" id="GO:0004222">
    <property type="term" value="F:metalloendopeptidase activity"/>
    <property type="evidence" value="ECO:0007669"/>
    <property type="project" value="TreeGrafter"/>
</dbReference>
<feature type="chain" id="PRO_5008004409" evidence="9">
    <location>
        <begin position="20"/>
        <end position="364"/>
    </location>
</feature>
<evidence type="ECO:0000256" key="1">
    <source>
        <dbReference type="ARBA" id="ARBA00001947"/>
    </source>
</evidence>
<dbReference type="GO" id="GO:0006508">
    <property type="term" value="P:proteolysis"/>
    <property type="evidence" value="ECO:0007669"/>
    <property type="project" value="UniProtKB-KW"/>
</dbReference>
<feature type="signal peptide" evidence="9">
    <location>
        <begin position="1"/>
        <end position="19"/>
    </location>
</feature>
<dbReference type="Proteomes" id="UP000077603">
    <property type="component" value="Chromosome"/>
</dbReference>
<dbReference type="EMBL" id="CP015614">
    <property type="protein sequence ID" value="ANF55228.1"/>
    <property type="molecule type" value="Genomic_DNA"/>
</dbReference>
<evidence type="ECO:0000256" key="2">
    <source>
        <dbReference type="ARBA" id="ARBA00022670"/>
    </source>
</evidence>
<dbReference type="SUPFAM" id="SSF51261">
    <property type="entry name" value="Duplicated hybrid motif"/>
    <property type="match status" value="1"/>
</dbReference>
<reference evidence="11 12" key="1">
    <citation type="journal article" date="2014" name="Genome Announc.">
        <title>Genome Sequence of a Promising Hydrogen-Producing Facultative Anaerobic Bacterium, Brevundimonas naejangsanensis Strain B1.</title>
        <authorList>
            <person name="Su H."/>
            <person name="Zhang T."/>
            <person name="Bao M."/>
            <person name="Jiang Y."/>
            <person name="Wang Y."/>
            <person name="Tan T."/>
        </authorList>
    </citation>
    <scope>NUCLEOTIDE SEQUENCE [LARGE SCALE GENOMIC DNA]</scope>
    <source>
        <strain evidence="11 12">B1</strain>
    </source>
</reference>
<feature type="domain" description="M23ase beta-sheet core" evidence="10">
    <location>
        <begin position="281"/>
        <end position="359"/>
    </location>
</feature>
<dbReference type="AlphaFoldDB" id="A0A172Y7P9"/>
<dbReference type="Gene3D" id="2.70.70.10">
    <property type="entry name" value="Glucose Permease (Domain IIA)"/>
    <property type="match status" value="1"/>
</dbReference>
<feature type="coiled-coil region" evidence="7">
    <location>
        <begin position="27"/>
        <end position="78"/>
    </location>
</feature>
<gene>
    <name evidence="11" type="ORF">DA69_10985</name>
</gene>
<evidence type="ECO:0000256" key="7">
    <source>
        <dbReference type="SAM" id="Coils"/>
    </source>
</evidence>
<accession>A0A172Y7P9</accession>
<dbReference type="PANTHER" id="PTHR21666:SF288">
    <property type="entry name" value="CELL DIVISION PROTEIN YTFB"/>
    <property type="match status" value="1"/>
</dbReference>
<keyword evidence="4" id="KW-0378">Hydrolase</keyword>
<dbReference type="STRING" id="588932.DA69_10985"/>
<dbReference type="CDD" id="cd12797">
    <property type="entry name" value="M23_peptidase"/>
    <property type="match status" value="1"/>
</dbReference>
<dbReference type="eggNOG" id="COG4942">
    <property type="taxonomic scope" value="Bacteria"/>
</dbReference>
<evidence type="ECO:0000259" key="10">
    <source>
        <dbReference type="Pfam" id="PF01551"/>
    </source>
</evidence>
<keyword evidence="3" id="KW-0479">Metal-binding</keyword>
<keyword evidence="7" id="KW-0175">Coiled coil</keyword>
<dbReference type="InterPro" id="IPR016047">
    <property type="entry name" value="M23ase_b-sheet_dom"/>
</dbReference>
<evidence type="ECO:0000313" key="11">
    <source>
        <dbReference type="EMBL" id="ANF55228.1"/>
    </source>
</evidence>
<keyword evidence="2" id="KW-0645">Protease</keyword>
<name>A0A172Y7P9_9CAUL</name>